<sequence length="131" mass="14386">MGFSVRRRDDALVIALSGWDRAMNLRGRLVVPLADVSGARVEERHELETLIDHRSVGIGTHLGREHPNRRRVGTMLGRGVPGNQFWAVAAGDATRPLLVIDLVPRRGFRRLVLDVDDPPGMAAALSVPRSP</sequence>
<reference evidence="1 2" key="1">
    <citation type="submission" date="2019-03" db="EMBL/GenBank/DDBJ databases">
        <title>Sequencing the genomes of 1000 actinobacteria strains.</title>
        <authorList>
            <person name="Klenk H.-P."/>
        </authorList>
    </citation>
    <scope>NUCLEOTIDE SEQUENCE [LARGE SCALE GENOMIC DNA]</scope>
    <source>
        <strain evidence="1 2">DSM 18936</strain>
    </source>
</reference>
<dbReference type="Proteomes" id="UP000294558">
    <property type="component" value="Unassembled WGS sequence"/>
</dbReference>
<gene>
    <name evidence="1" type="ORF">BDK89_3141</name>
</gene>
<comment type="caution">
    <text evidence="1">The sequence shown here is derived from an EMBL/GenBank/DDBJ whole genome shotgun (WGS) entry which is preliminary data.</text>
</comment>
<organism evidence="1 2">
    <name type="scientific">Ilumatobacter fluminis</name>
    <dbReference type="NCBI Taxonomy" id="467091"/>
    <lineage>
        <taxon>Bacteria</taxon>
        <taxon>Bacillati</taxon>
        <taxon>Actinomycetota</taxon>
        <taxon>Acidimicrobiia</taxon>
        <taxon>Acidimicrobiales</taxon>
        <taxon>Ilumatobacteraceae</taxon>
        <taxon>Ilumatobacter</taxon>
    </lineage>
</organism>
<name>A0A4R7I1Y8_9ACTN</name>
<dbReference type="AlphaFoldDB" id="A0A4R7I1Y8"/>
<evidence type="ECO:0000313" key="2">
    <source>
        <dbReference type="Proteomes" id="UP000294558"/>
    </source>
</evidence>
<dbReference type="RefSeq" id="WP_133869817.1">
    <property type="nucleotide sequence ID" value="NZ_SOAU01000001.1"/>
</dbReference>
<keyword evidence="2" id="KW-1185">Reference proteome</keyword>
<proteinExistence type="predicted"/>
<dbReference type="EMBL" id="SOAU01000001">
    <property type="protein sequence ID" value="TDT17531.1"/>
    <property type="molecule type" value="Genomic_DNA"/>
</dbReference>
<evidence type="ECO:0000313" key="1">
    <source>
        <dbReference type="EMBL" id="TDT17531.1"/>
    </source>
</evidence>
<accession>A0A4R7I1Y8</accession>
<protein>
    <submittedName>
        <fullName evidence="1">Uncharacterized protein</fullName>
    </submittedName>
</protein>